<gene>
    <name evidence="4" type="primary">rps17e</name>
    <name evidence="5" type="ORF">EF806_00545</name>
</gene>
<dbReference type="GO" id="GO:0006412">
    <property type="term" value="P:translation"/>
    <property type="evidence" value="ECO:0007669"/>
    <property type="project" value="UniProtKB-UniRule"/>
</dbReference>
<evidence type="ECO:0000256" key="2">
    <source>
        <dbReference type="ARBA" id="ARBA00022980"/>
    </source>
</evidence>
<dbReference type="InterPro" id="IPR036401">
    <property type="entry name" value="Ribosomal_eS17_sf"/>
</dbReference>
<evidence type="ECO:0000313" key="5">
    <source>
        <dbReference type="EMBL" id="RZN65416.1"/>
    </source>
</evidence>
<evidence type="ECO:0000256" key="4">
    <source>
        <dbReference type="HAMAP-Rule" id="MF_00511"/>
    </source>
</evidence>
<comment type="caution">
    <text evidence="5">The sequence shown here is derived from an EMBL/GenBank/DDBJ whole genome shotgun (WGS) entry which is preliminary data.</text>
</comment>
<dbReference type="Proteomes" id="UP000317158">
    <property type="component" value="Unassembled WGS sequence"/>
</dbReference>
<organism evidence="5 6">
    <name type="scientific">Methanoliparum thermophilum</name>
    <dbReference type="NCBI Taxonomy" id="2491083"/>
    <lineage>
        <taxon>Archaea</taxon>
        <taxon>Methanobacteriati</taxon>
        <taxon>Methanobacteriota</taxon>
        <taxon>Candidatus Methanoliparia</taxon>
        <taxon>Candidatus Methanoliparales</taxon>
        <taxon>Candidatus Methanoliparaceae</taxon>
        <taxon>Candidatus Methanoliparum</taxon>
    </lineage>
</organism>
<protein>
    <recommendedName>
        <fullName evidence="4">Small ribosomal subunit protein eS17</fullName>
    </recommendedName>
</protein>
<evidence type="ECO:0000256" key="1">
    <source>
        <dbReference type="ARBA" id="ARBA00010444"/>
    </source>
</evidence>
<dbReference type="AlphaFoldDB" id="A0A520KU22"/>
<dbReference type="HAMAP" id="MF_00511">
    <property type="entry name" value="Ribosomal_eS17"/>
    <property type="match status" value="1"/>
</dbReference>
<dbReference type="EMBL" id="RXIF01000002">
    <property type="protein sequence ID" value="RZN65416.1"/>
    <property type="molecule type" value="Genomic_DNA"/>
</dbReference>
<dbReference type="NCBIfam" id="NF002242">
    <property type="entry name" value="PRK01151.1"/>
    <property type="match status" value="1"/>
</dbReference>
<dbReference type="GO" id="GO:0005840">
    <property type="term" value="C:ribosome"/>
    <property type="evidence" value="ECO:0007669"/>
    <property type="project" value="UniProtKB-KW"/>
</dbReference>
<evidence type="ECO:0000313" key="6">
    <source>
        <dbReference type="Proteomes" id="UP000317158"/>
    </source>
</evidence>
<accession>A0A520KU22</accession>
<comment type="similarity">
    <text evidence="1 4">Belongs to the eukaryotic ribosomal protein eS17 family.</text>
</comment>
<dbReference type="PANTHER" id="PTHR10732:SF0">
    <property type="entry name" value="40S RIBOSOMAL PROTEIN S17"/>
    <property type="match status" value="1"/>
</dbReference>
<evidence type="ECO:0000256" key="3">
    <source>
        <dbReference type="ARBA" id="ARBA00023274"/>
    </source>
</evidence>
<keyword evidence="2 4" id="KW-0689">Ribosomal protein</keyword>
<sequence length="74" mass="8792">MTVKTTMIKTLAEDLLERYNKEFTLDFENNKKKVEEFTDITSKKIRNMIAGRITRILRVRSKKAPLIRSEFNEV</sequence>
<keyword evidence="3 4" id="KW-0687">Ribonucleoprotein</keyword>
<dbReference type="Gene3D" id="1.10.60.20">
    <property type="entry name" value="Ribosomal protein S17e-like"/>
    <property type="match status" value="1"/>
</dbReference>
<dbReference type="GO" id="GO:0003735">
    <property type="term" value="F:structural constituent of ribosome"/>
    <property type="evidence" value="ECO:0007669"/>
    <property type="project" value="InterPro"/>
</dbReference>
<proteinExistence type="inferred from homology"/>
<dbReference type="InterPro" id="IPR001210">
    <property type="entry name" value="Ribosomal_eS17"/>
</dbReference>
<reference evidence="5 6" key="1">
    <citation type="journal article" date="2019" name="Nat. Microbiol.">
        <title>Wide diversity of methane and short-chain alkane metabolisms in uncultured archaea.</title>
        <authorList>
            <person name="Borrel G."/>
            <person name="Adam P.S."/>
            <person name="McKay L.J."/>
            <person name="Chen L.X."/>
            <person name="Sierra-Garcia I.N."/>
            <person name="Sieber C.M."/>
            <person name="Letourneur Q."/>
            <person name="Ghozlane A."/>
            <person name="Andersen G.L."/>
            <person name="Li W.J."/>
            <person name="Hallam S.J."/>
            <person name="Muyzer G."/>
            <person name="de Oliveira V.M."/>
            <person name="Inskeep W.P."/>
            <person name="Banfield J.F."/>
            <person name="Gribaldo S."/>
        </authorList>
    </citation>
    <scope>NUCLEOTIDE SEQUENCE [LARGE SCALE GENOMIC DNA]</scope>
    <source>
        <strain evidence="5">NM1a</strain>
    </source>
</reference>
<dbReference type="Pfam" id="PF00833">
    <property type="entry name" value="Ribosomal_S17e"/>
    <property type="match status" value="1"/>
</dbReference>
<dbReference type="GO" id="GO:1990904">
    <property type="term" value="C:ribonucleoprotein complex"/>
    <property type="evidence" value="ECO:0007669"/>
    <property type="project" value="UniProtKB-KW"/>
</dbReference>
<name>A0A520KU22_METT2</name>
<dbReference type="PANTHER" id="PTHR10732">
    <property type="entry name" value="40S RIBOSOMAL PROTEIN S17"/>
    <property type="match status" value="1"/>
</dbReference>
<dbReference type="SUPFAM" id="SSF116820">
    <property type="entry name" value="Rps17e-like"/>
    <property type="match status" value="1"/>
</dbReference>